<dbReference type="STRING" id="28892.Metli_0434"/>
<dbReference type="SMART" id="SM00327">
    <property type="entry name" value="VWA"/>
    <property type="match status" value="1"/>
</dbReference>
<dbReference type="OrthoDB" id="3296at2157"/>
<reference evidence="2 3" key="1">
    <citation type="submission" date="2011-08" db="EMBL/GenBank/DDBJ databases">
        <title>The complete genome of Methanofollis liminatans DSM 4140.</title>
        <authorList>
            <consortium name="US DOE Joint Genome Institute (JGI-PGF)"/>
            <person name="Lucas S."/>
            <person name="Han J."/>
            <person name="Lapidus A."/>
            <person name="Bruce D."/>
            <person name="Goodwin L."/>
            <person name="Pitluck S."/>
            <person name="Peters L."/>
            <person name="Kyrpides N."/>
            <person name="Mavromatis K."/>
            <person name="Ivanova N."/>
            <person name="Mikhailova N."/>
            <person name="Lu M."/>
            <person name="Detter J.C."/>
            <person name="Tapia R."/>
            <person name="Han C."/>
            <person name="Land M."/>
            <person name="Hauser L."/>
            <person name="Markowitz V."/>
            <person name="Cheng J.-F."/>
            <person name="Hugenholtz P."/>
            <person name="Woyke T."/>
            <person name="Wu D."/>
            <person name="Spring S."/>
            <person name="Schuler E."/>
            <person name="Brambilla E."/>
            <person name="Klenk H.-P."/>
            <person name="Eisen J.A."/>
        </authorList>
    </citation>
    <scope>NUCLEOTIDE SEQUENCE [LARGE SCALE GENOMIC DNA]</scope>
    <source>
        <strain evidence="2 3">DSM 4140</strain>
    </source>
</reference>
<dbReference type="InterPro" id="IPR002035">
    <property type="entry name" value="VWF_A"/>
</dbReference>
<keyword evidence="3" id="KW-1185">Reference proteome</keyword>
<dbReference type="PROSITE" id="PS50234">
    <property type="entry name" value="VWFA"/>
    <property type="match status" value="1"/>
</dbReference>
<protein>
    <submittedName>
        <fullName evidence="2">Polymorphic outer membrane protein</fullName>
    </submittedName>
</protein>
<dbReference type="SUPFAM" id="SSF53300">
    <property type="entry name" value="vWA-like"/>
    <property type="match status" value="1"/>
</dbReference>
<evidence type="ECO:0000313" key="2">
    <source>
        <dbReference type="EMBL" id="EJG06402.1"/>
    </source>
</evidence>
<name>J1L091_9EURY</name>
<dbReference type="Gene3D" id="3.40.50.410">
    <property type="entry name" value="von Willebrand factor, type A domain"/>
    <property type="match status" value="2"/>
</dbReference>
<dbReference type="Proteomes" id="UP000005095">
    <property type="component" value="Chromosome"/>
</dbReference>
<dbReference type="AlphaFoldDB" id="J1L091"/>
<organism evidence="2 3">
    <name type="scientific">Methanofollis liminatans DSM 4140</name>
    <dbReference type="NCBI Taxonomy" id="28892"/>
    <lineage>
        <taxon>Archaea</taxon>
        <taxon>Methanobacteriati</taxon>
        <taxon>Methanobacteriota</taxon>
        <taxon>Stenosarchaea group</taxon>
        <taxon>Methanomicrobia</taxon>
        <taxon>Methanomicrobiales</taxon>
        <taxon>Methanomicrobiaceae</taxon>
        <taxon>Methanofollis</taxon>
    </lineage>
</organism>
<dbReference type="RefSeq" id="WP_004037661.1">
    <property type="nucleotide sequence ID" value="NZ_CM001555.1"/>
</dbReference>
<dbReference type="HOGENOM" id="CLU_306458_0_0_2"/>
<accession>J1L091</accession>
<dbReference type="Pfam" id="PF13519">
    <property type="entry name" value="VWA_2"/>
    <property type="match status" value="1"/>
</dbReference>
<dbReference type="EMBL" id="CM001555">
    <property type="protein sequence ID" value="EJG06402.1"/>
    <property type="molecule type" value="Genomic_DNA"/>
</dbReference>
<dbReference type="InterPro" id="IPR036465">
    <property type="entry name" value="vWFA_dom_sf"/>
</dbReference>
<dbReference type="PANTHER" id="PTHR10579">
    <property type="entry name" value="CALCIUM-ACTIVATED CHLORIDE CHANNEL REGULATOR"/>
    <property type="match status" value="1"/>
</dbReference>
<dbReference type="CDD" id="cd00198">
    <property type="entry name" value="vWFA"/>
    <property type="match status" value="1"/>
</dbReference>
<dbReference type="InterPro" id="IPR013783">
    <property type="entry name" value="Ig-like_fold"/>
</dbReference>
<dbReference type="PANTHER" id="PTHR10579:SF43">
    <property type="entry name" value="ZINC FINGER (C3HC4-TYPE RING FINGER) FAMILY PROTEIN"/>
    <property type="match status" value="1"/>
</dbReference>
<evidence type="ECO:0000313" key="3">
    <source>
        <dbReference type="Proteomes" id="UP000005095"/>
    </source>
</evidence>
<evidence type="ECO:0000259" key="1">
    <source>
        <dbReference type="PROSITE" id="PS50234"/>
    </source>
</evidence>
<feature type="domain" description="VWFA" evidence="1">
    <location>
        <begin position="514"/>
        <end position="746"/>
    </location>
</feature>
<proteinExistence type="predicted"/>
<dbReference type="Gene3D" id="2.60.40.10">
    <property type="entry name" value="Immunoglobulins"/>
    <property type="match status" value="1"/>
</dbReference>
<sequence length="1009" mass="108594">MDNPIKTILLVGFVLLTLAAAASGLPTISVTNNTEWLTAGGGETATVTVAVDGSVEGAHIILSSSDPEMGSIVPGTLPGTGGTATFKAGTKSGDVTITANYAAQNGTVIAAGNVTLKIDHGVPHSISSLDYADEVTAGSTTSLILRMADRWNNSIESRRTVETVHFVVGSPGDAARLIYGSNVSTDLRVPVDANGDVRVDLRTAPLSGANIVMVECPGTIATGYITVTGTATGVPWEMYQTVTPDDDPHPYQQADGKKVFSIVYSLYDRHGNVAGNRQIHVQIVPREGYLKAVEKTVRTNEEGKAMISYGPSDVAGIADIEAYAVDNESLTCSKQLEFVSTDPTTMLLSASPQTVASRDVKSDISALIRAKVVDVKGNPVADESVSFTITAVQNGTFVMTQNPAITNGSRTAERGGTPIVASTDNTGFATVDFLPGAFTTDISNLRYSNLSVGNATVRASWKDQTRDITVSFRNYPYLSVKTRVEPPTVAVNDMVNVTVQLIGDGYALHSRPIDVVLVIDRSGSMDKLDSSGKKRIVSAKDAAYTFIGQMDPSRDRVGLVSFSSTTTRDCNLTDNFALVNTSVKSLVATGATQLRRAIYEAVKMQQEGGRADAVKAVIVMTDGDWNYHGSPLGHGTGYPASASWVYTFSGSNLEPNNYRYYDGLGGTLLEGKKDGKSYYYCTDGESTNQNMSRFALSSGVKLYAVTFAYNPDSTVRATMNTLSTSTGGFYEHAPDGNKLAEIYTDIALKLQEAAGVNTTMSLVFKNVEVNNVSGYSDVFEYQPISGASTFVTKYWQTNLTTVPDKDHTYPYSFDQTADWADDEISFDVGDIYLNQAWETTFCLNITEEGNIDIFGSNSIIRFNGTEGQSKLRLPRTLVTAVKDLNVTALDQGVVNVTIVSATWDGVTFLVPTWELGYSGNKSIVQNVYYQYSPDNLWWDGVWNHFDTIRCGPAAVNGTYTSNLLVEGVTGWYKVRVHAQEDVQGGASGLDTWTQPIRVGNLTQNKIKLL</sequence>
<dbReference type="InterPro" id="IPR051266">
    <property type="entry name" value="CLCR"/>
</dbReference>
<gene>
    <name evidence="2" type="ORF">Metli_0434</name>
</gene>